<dbReference type="EMBL" id="HACG01006275">
    <property type="protein sequence ID" value="CEK53140.1"/>
    <property type="molecule type" value="Transcribed_RNA"/>
</dbReference>
<sequence length="58" mass="6293">MVTRSRVDIQSTTSGTSKTCTVVHLESNTNSITASLYSILATTSARCSRYLGNRAPFH</sequence>
<dbReference type="AlphaFoldDB" id="A0A0B6YCB9"/>
<gene>
    <name evidence="1" type="primary">ORF19223</name>
</gene>
<organism evidence="1">
    <name type="scientific">Arion vulgaris</name>
    <dbReference type="NCBI Taxonomy" id="1028688"/>
    <lineage>
        <taxon>Eukaryota</taxon>
        <taxon>Metazoa</taxon>
        <taxon>Spiralia</taxon>
        <taxon>Lophotrochozoa</taxon>
        <taxon>Mollusca</taxon>
        <taxon>Gastropoda</taxon>
        <taxon>Heterobranchia</taxon>
        <taxon>Euthyneura</taxon>
        <taxon>Panpulmonata</taxon>
        <taxon>Eupulmonata</taxon>
        <taxon>Stylommatophora</taxon>
        <taxon>Helicina</taxon>
        <taxon>Arionoidea</taxon>
        <taxon>Arionidae</taxon>
        <taxon>Arion</taxon>
    </lineage>
</organism>
<feature type="non-terminal residue" evidence="1">
    <location>
        <position position="58"/>
    </location>
</feature>
<reference evidence="1" key="1">
    <citation type="submission" date="2014-12" db="EMBL/GenBank/DDBJ databases">
        <title>Insight into the proteome of Arion vulgaris.</title>
        <authorList>
            <person name="Aradska J."/>
            <person name="Bulat T."/>
            <person name="Smidak R."/>
            <person name="Sarate P."/>
            <person name="Gangsoo J."/>
            <person name="Sialana F."/>
            <person name="Bilban M."/>
            <person name="Lubec G."/>
        </authorList>
    </citation>
    <scope>NUCLEOTIDE SEQUENCE</scope>
    <source>
        <tissue evidence="1">Skin</tissue>
    </source>
</reference>
<name>A0A0B6YCB9_9EUPU</name>
<evidence type="ECO:0000313" key="1">
    <source>
        <dbReference type="EMBL" id="CEK53140.1"/>
    </source>
</evidence>
<protein>
    <submittedName>
        <fullName evidence="1">Uncharacterized protein</fullName>
    </submittedName>
</protein>
<accession>A0A0B6YCB9</accession>
<proteinExistence type="predicted"/>